<keyword evidence="2" id="KW-1185">Reference proteome</keyword>
<proteinExistence type="predicted"/>
<evidence type="ECO:0000313" key="2">
    <source>
        <dbReference type="Proteomes" id="UP000598146"/>
    </source>
</evidence>
<dbReference type="AlphaFoldDB" id="A0A931G1U2"/>
<name>A0A931G1U2_9ACTN</name>
<dbReference type="Proteomes" id="UP000598146">
    <property type="component" value="Unassembled WGS sequence"/>
</dbReference>
<gene>
    <name evidence="1" type="ORF">I4J89_36825</name>
</gene>
<comment type="caution">
    <text evidence="1">The sequence shown here is derived from an EMBL/GenBank/DDBJ whole genome shotgun (WGS) entry which is preliminary data.</text>
</comment>
<evidence type="ECO:0000313" key="1">
    <source>
        <dbReference type="EMBL" id="MBG0567027.1"/>
    </source>
</evidence>
<dbReference type="EMBL" id="JADQTO010000024">
    <property type="protein sequence ID" value="MBG0567027.1"/>
    <property type="molecule type" value="Genomic_DNA"/>
</dbReference>
<protein>
    <submittedName>
        <fullName evidence="1">Uncharacterized protein</fullName>
    </submittedName>
</protein>
<sequence>MTAGPTRPAGTVLRLRPSVRASPTADGVHVRGWSAAFTVSGGPGLWLLWQRLEPALRLGVTPERLAAAAARPAPADAVRRLLRALAQHDMTVAVPAGWRTGDGTPSGPVADWLEQLAADPADAWRRLRGAVVRVSGADSGPAVAGAARSALAAAGVARSSGPGLAASRPGLVALTAGPVTVVAGAAGFVTYPMPPATAAATGDRIARRLAGAVPASTSVSGPLAAVLGGMAAERLLRAVAGLPDPGVQVDGWPSVLVARAEPLAAGFRPWLLDGPPHAGFPENDGDVDRTLRRMDALCDRDLGVLPAARYEDLPQIPAALAVCDLGGRSLLGTGATTGAARLDAVLRCAGRALDPHAAGRLAVGVDDRHAAGVLLRRVAYRVAGRAAVAAGVEDPGWRGDPTARRWWSALTAGYGAEAHGVVAQLAGGVFVARVEVYGRELAWAVEGGAGTAMAMAAQRAVAVRQGRLAGVGDGAETHAGASPGRIGEPELQDSLRRIVRPARWPRPARIRAGDLWTALHTTGFAVQETP</sequence>
<reference evidence="1" key="1">
    <citation type="submission" date="2020-11" db="EMBL/GenBank/DDBJ databases">
        <title>Isolation and identification of active actinomycetes.</title>
        <authorList>
            <person name="Sun X."/>
        </authorList>
    </citation>
    <scope>NUCLEOTIDE SEQUENCE</scope>
    <source>
        <strain evidence="1">NEAU-A11</strain>
    </source>
</reference>
<accession>A0A931G1U2</accession>
<organism evidence="1 2">
    <name type="scientific">Actinoplanes aureus</name>
    <dbReference type="NCBI Taxonomy" id="2792083"/>
    <lineage>
        <taxon>Bacteria</taxon>
        <taxon>Bacillati</taxon>
        <taxon>Actinomycetota</taxon>
        <taxon>Actinomycetes</taxon>
        <taxon>Micromonosporales</taxon>
        <taxon>Micromonosporaceae</taxon>
        <taxon>Actinoplanes</taxon>
    </lineage>
</organism>
<dbReference type="RefSeq" id="WP_196418799.1">
    <property type="nucleotide sequence ID" value="NZ_JADQTO010000024.1"/>
</dbReference>